<feature type="chain" id="PRO_5017978478" description="ABC transporter domain-containing protein" evidence="14">
    <location>
        <begin position="21"/>
        <end position="1084"/>
    </location>
</feature>
<feature type="transmembrane region" description="Helical" evidence="13">
    <location>
        <begin position="972"/>
        <end position="992"/>
    </location>
</feature>
<feature type="transmembrane region" description="Helical" evidence="13">
    <location>
        <begin position="829"/>
        <end position="852"/>
    </location>
</feature>
<dbReference type="InterPro" id="IPR043926">
    <property type="entry name" value="ABCG_dom"/>
</dbReference>
<evidence type="ECO:0000256" key="3">
    <source>
        <dbReference type="ARBA" id="ARBA00022448"/>
    </source>
</evidence>
<dbReference type="OrthoDB" id="66620at2759"/>
<name>A0A3N4HRU1_ASCIM</name>
<dbReference type="Gene3D" id="2.10.25.10">
    <property type="entry name" value="Laminin"/>
    <property type="match status" value="1"/>
</dbReference>
<dbReference type="STRING" id="1160509.A0A3N4HRU1"/>
<feature type="transmembrane region" description="Helical" evidence="13">
    <location>
        <begin position="318"/>
        <end position="340"/>
    </location>
</feature>
<protein>
    <recommendedName>
        <fullName evidence="15">ABC transporter domain-containing protein</fullName>
    </recommendedName>
</protein>
<dbReference type="InterPro" id="IPR027417">
    <property type="entry name" value="P-loop_NTPase"/>
</dbReference>
<evidence type="ECO:0000256" key="9">
    <source>
        <dbReference type="ARBA" id="ARBA00022989"/>
    </source>
</evidence>
<feature type="domain" description="ABC transporter" evidence="15">
    <location>
        <begin position="373"/>
        <end position="614"/>
    </location>
</feature>
<dbReference type="GO" id="GO:0005789">
    <property type="term" value="C:endoplasmic reticulum membrane"/>
    <property type="evidence" value="ECO:0007669"/>
    <property type="project" value="UniProtKB-SubCell"/>
</dbReference>
<dbReference type="InterPro" id="IPR013525">
    <property type="entry name" value="ABC2_TM"/>
</dbReference>
<keyword evidence="9 13" id="KW-1133">Transmembrane helix</keyword>
<feature type="transmembrane region" description="Helical" evidence="13">
    <location>
        <begin position="1058"/>
        <end position="1081"/>
    </location>
</feature>
<dbReference type="PROSITE" id="PS00211">
    <property type="entry name" value="ABC_TRANSPORTER_1"/>
    <property type="match status" value="1"/>
</dbReference>
<evidence type="ECO:0000256" key="5">
    <source>
        <dbReference type="ARBA" id="ARBA00022729"/>
    </source>
</evidence>
<keyword evidence="5 14" id="KW-0732">Signal</keyword>
<sequence>MLRRGLLFSLLAVSLPAVSAYAYNDVGSIALDPQTIFGIRQPDRPKECPPCFNCLLPAFKCYQGSECSPNDGMCMCPPGFGGQDCKEPVCGALSDGNNRTLREGPTCNCKDGWGGINCNVCETDSVCDALTPEKKDGVCYKGGVTVKQNYQQCDVVNRKIIDILEGKKPQVTFSCEKDVEDVNSKCDFQFWVDQKESFYCGLSECEWKFEPSHERNVTSYDCKKIHCECIPGRMLCGENGSINLDEFLEEAIRGPASFECDSSRKGDECHFSEPEMNKMIKDIFGDPMIHLKCDSGECLHKTEVPGYKRPIKKINKPLIAGVIAGVSLLVVAAALGIYYYSRKINRRTGLGPIHLDEDDEGSKLMIDHQPAALQFENISYNVNGKQILTNIIGSVKPGEVMAIMGPSGAGKTSFLDILARKNKKGTVAGDVYVNGVRVSDNDFRDVIGFVDQDDTMMPTLTVYETILNSALLRLPKDMALSAKKRRVIDVITQLGIYHIRDSLIGSEEGDRGISGGEKRRVSIACELVTSPSILFLDEPTSGLDSFNAYNVIESLVNLAKSYKRTVVFTIHQPRSNIVALFDELVLLARGRVVYSGAYAKCQQYFADLGYACPPGFNIADYLVDLTMHAARIHGDTSASESTSIVDGEGTASDAYSRPTIVTRSQTEPPKRPNRKRGNSIRALQERQLFTKRVAPAPAEEQEGLPLLDDTSVWRSERSFPDEATREWRSSFDEREYEPDNAPAAAPNSQAGESDLDLLIKAYDVSLIHENIHADILTAISNASGSGPDSDDSEALQPISPMKGFKKIGWIGQFSILSGRTWKNLYRNPMLMLTHYAIAIVLAVLCGSLFYGITDDIAGFQNRMGVFFFVLALFGFSTLTSLNVFAAERLLFVRERANGYYHPITYFAAKVIFDIIPLRLIPPIILGTIVYPMIGLVAEWPSFFKFILVIVLFNLAAAAVCLFIGIAVRDQGVASLVGVLVMLFSLLFAGLLLNHDTIPAMALWLQQISIFHYAFEALLVNEVTYLTLIQHKFGIDIEVPGATILSTFGFDAAAFWSDVLGLVGFSGGFIVLAYLAMHFLLVERR</sequence>
<dbReference type="InterPro" id="IPR050352">
    <property type="entry name" value="ABCG_transporters"/>
</dbReference>
<evidence type="ECO:0000256" key="8">
    <source>
        <dbReference type="ARBA" id="ARBA00022840"/>
    </source>
</evidence>
<dbReference type="AlphaFoldDB" id="A0A3N4HRU1"/>
<feature type="region of interest" description="Disordered" evidence="12">
    <location>
        <begin position="715"/>
        <end position="749"/>
    </location>
</feature>
<keyword evidence="11" id="KW-0325">Glycoprotein</keyword>
<dbReference type="PANTHER" id="PTHR48041:SF2">
    <property type="entry name" value="ATP-DEPENDENT PERMEASE-RELATED"/>
    <property type="match status" value="1"/>
</dbReference>
<dbReference type="FunFam" id="3.40.50.300:FF:000702">
    <property type="entry name" value="ABC transporter (Adp1)"/>
    <property type="match status" value="1"/>
</dbReference>
<dbReference type="Proteomes" id="UP000275078">
    <property type="component" value="Unassembled WGS sequence"/>
</dbReference>
<keyword evidence="3" id="KW-0813">Transport</keyword>
<gene>
    <name evidence="16" type="ORF">BJ508DRAFT_23571</name>
</gene>
<evidence type="ECO:0000256" key="4">
    <source>
        <dbReference type="ARBA" id="ARBA00022692"/>
    </source>
</evidence>
<feature type="transmembrane region" description="Helical" evidence="13">
    <location>
        <begin position="942"/>
        <end position="965"/>
    </location>
</feature>
<dbReference type="InterPro" id="IPR000742">
    <property type="entry name" value="EGF"/>
</dbReference>
<evidence type="ECO:0000256" key="10">
    <source>
        <dbReference type="ARBA" id="ARBA00023136"/>
    </source>
</evidence>
<evidence type="ECO:0000256" key="1">
    <source>
        <dbReference type="ARBA" id="ARBA00004477"/>
    </source>
</evidence>
<keyword evidence="17" id="KW-1185">Reference proteome</keyword>
<evidence type="ECO:0000256" key="13">
    <source>
        <dbReference type="SAM" id="Phobius"/>
    </source>
</evidence>
<proteinExistence type="inferred from homology"/>
<dbReference type="SUPFAM" id="SSF52540">
    <property type="entry name" value="P-loop containing nucleoside triphosphate hydrolases"/>
    <property type="match status" value="1"/>
</dbReference>
<evidence type="ECO:0000256" key="14">
    <source>
        <dbReference type="SAM" id="SignalP"/>
    </source>
</evidence>
<comment type="similarity">
    <text evidence="2">Belongs to the ABC transporter superfamily. ABCG family. Eye pigment precursor importer (TC 3.A.1.204) subfamily.</text>
</comment>
<dbReference type="GO" id="GO:0005524">
    <property type="term" value="F:ATP binding"/>
    <property type="evidence" value="ECO:0007669"/>
    <property type="project" value="UniProtKB-KW"/>
</dbReference>
<dbReference type="Pfam" id="PF00005">
    <property type="entry name" value="ABC_tran"/>
    <property type="match status" value="1"/>
</dbReference>
<feature type="signal peptide" evidence="14">
    <location>
        <begin position="1"/>
        <end position="20"/>
    </location>
</feature>
<evidence type="ECO:0000313" key="16">
    <source>
        <dbReference type="EMBL" id="RPA75208.1"/>
    </source>
</evidence>
<evidence type="ECO:0000256" key="2">
    <source>
        <dbReference type="ARBA" id="ARBA00005814"/>
    </source>
</evidence>
<dbReference type="InterPro" id="IPR003439">
    <property type="entry name" value="ABC_transporter-like_ATP-bd"/>
</dbReference>
<evidence type="ECO:0000256" key="11">
    <source>
        <dbReference type="ARBA" id="ARBA00023180"/>
    </source>
</evidence>
<dbReference type="InterPro" id="IPR017871">
    <property type="entry name" value="ABC_transporter-like_CS"/>
</dbReference>
<keyword evidence="8" id="KW-0067">ATP-binding</keyword>
<keyword evidence="10 13" id="KW-0472">Membrane</keyword>
<feature type="region of interest" description="Disordered" evidence="12">
    <location>
        <begin position="639"/>
        <end position="681"/>
    </location>
</feature>
<reference evidence="16 17" key="1">
    <citation type="journal article" date="2018" name="Nat. Ecol. Evol.">
        <title>Pezizomycetes genomes reveal the molecular basis of ectomycorrhizal truffle lifestyle.</title>
        <authorList>
            <person name="Murat C."/>
            <person name="Payen T."/>
            <person name="Noel B."/>
            <person name="Kuo A."/>
            <person name="Morin E."/>
            <person name="Chen J."/>
            <person name="Kohler A."/>
            <person name="Krizsan K."/>
            <person name="Balestrini R."/>
            <person name="Da Silva C."/>
            <person name="Montanini B."/>
            <person name="Hainaut M."/>
            <person name="Levati E."/>
            <person name="Barry K.W."/>
            <person name="Belfiori B."/>
            <person name="Cichocki N."/>
            <person name="Clum A."/>
            <person name="Dockter R.B."/>
            <person name="Fauchery L."/>
            <person name="Guy J."/>
            <person name="Iotti M."/>
            <person name="Le Tacon F."/>
            <person name="Lindquist E.A."/>
            <person name="Lipzen A."/>
            <person name="Malagnac F."/>
            <person name="Mello A."/>
            <person name="Molinier V."/>
            <person name="Miyauchi S."/>
            <person name="Poulain J."/>
            <person name="Riccioni C."/>
            <person name="Rubini A."/>
            <person name="Sitrit Y."/>
            <person name="Splivallo R."/>
            <person name="Traeger S."/>
            <person name="Wang M."/>
            <person name="Zifcakova L."/>
            <person name="Wipf D."/>
            <person name="Zambonelli A."/>
            <person name="Paolocci F."/>
            <person name="Nowrousian M."/>
            <person name="Ottonello S."/>
            <person name="Baldrian P."/>
            <person name="Spatafora J.W."/>
            <person name="Henrissat B."/>
            <person name="Nagy L.G."/>
            <person name="Aury J.M."/>
            <person name="Wincker P."/>
            <person name="Grigoriev I.V."/>
            <person name="Bonfante P."/>
            <person name="Martin F.M."/>
        </authorList>
    </citation>
    <scope>NUCLEOTIDE SEQUENCE [LARGE SCALE GENOMIC DNA]</scope>
    <source>
        <strain evidence="16 17">RN42</strain>
    </source>
</reference>
<comment type="subcellular location">
    <subcellularLocation>
        <location evidence="1">Endoplasmic reticulum membrane</location>
        <topology evidence="1">Multi-pass membrane protein</topology>
    </subcellularLocation>
</comment>
<dbReference type="Pfam" id="PF01061">
    <property type="entry name" value="ABC2_membrane"/>
    <property type="match status" value="1"/>
</dbReference>
<evidence type="ECO:0000313" key="17">
    <source>
        <dbReference type="Proteomes" id="UP000275078"/>
    </source>
</evidence>
<dbReference type="Gene3D" id="3.40.50.300">
    <property type="entry name" value="P-loop containing nucleotide triphosphate hydrolases"/>
    <property type="match status" value="1"/>
</dbReference>
<dbReference type="PROSITE" id="PS50893">
    <property type="entry name" value="ABC_TRANSPORTER_2"/>
    <property type="match status" value="1"/>
</dbReference>
<dbReference type="GO" id="GO:0016887">
    <property type="term" value="F:ATP hydrolysis activity"/>
    <property type="evidence" value="ECO:0007669"/>
    <property type="project" value="InterPro"/>
</dbReference>
<keyword evidence="4 13" id="KW-0812">Transmembrane</keyword>
<evidence type="ECO:0000256" key="12">
    <source>
        <dbReference type="SAM" id="MobiDB-lite"/>
    </source>
</evidence>
<keyword evidence="7" id="KW-0256">Endoplasmic reticulum</keyword>
<evidence type="ECO:0000256" key="6">
    <source>
        <dbReference type="ARBA" id="ARBA00022741"/>
    </source>
</evidence>
<dbReference type="Pfam" id="PF19055">
    <property type="entry name" value="ABC2_membrane_7"/>
    <property type="match status" value="1"/>
</dbReference>
<evidence type="ECO:0000256" key="7">
    <source>
        <dbReference type="ARBA" id="ARBA00022824"/>
    </source>
</evidence>
<feature type="compositionally biased region" description="Basic and acidic residues" evidence="12">
    <location>
        <begin position="715"/>
        <end position="733"/>
    </location>
</feature>
<keyword evidence="6" id="KW-0547">Nucleotide-binding</keyword>
<dbReference type="PROSITE" id="PS00022">
    <property type="entry name" value="EGF_1"/>
    <property type="match status" value="1"/>
</dbReference>
<organism evidence="16 17">
    <name type="scientific">Ascobolus immersus RN42</name>
    <dbReference type="NCBI Taxonomy" id="1160509"/>
    <lineage>
        <taxon>Eukaryota</taxon>
        <taxon>Fungi</taxon>
        <taxon>Dikarya</taxon>
        <taxon>Ascomycota</taxon>
        <taxon>Pezizomycotina</taxon>
        <taxon>Pezizomycetes</taxon>
        <taxon>Pezizales</taxon>
        <taxon>Ascobolaceae</taxon>
        <taxon>Ascobolus</taxon>
    </lineage>
</organism>
<dbReference type="GO" id="GO:0140359">
    <property type="term" value="F:ABC-type transporter activity"/>
    <property type="evidence" value="ECO:0007669"/>
    <property type="project" value="InterPro"/>
</dbReference>
<dbReference type="SMART" id="SM00382">
    <property type="entry name" value="AAA"/>
    <property type="match status" value="1"/>
</dbReference>
<dbReference type="InterPro" id="IPR003593">
    <property type="entry name" value="AAA+_ATPase"/>
</dbReference>
<dbReference type="CDD" id="cd03213">
    <property type="entry name" value="ABCG_EPDR"/>
    <property type="match status" value="1"/>
</dbReference>
<dbReference type="EMBL" id="ML119769">
    <property type="protein sequence ID" value="RPA75208.1"/>
    <property type="molecule type" value="Genomic_DNA"/>
</dbReference>
<feature type="transmembrane region" description="Helical" evidence="13">
    <location>
        <begin position="864"/>
        <end position="885"/>
    </location>
</feature>
<feature type="transmembrane region" description="Helical" evidence="13">
    <location>
        <begin position="906"/>
        <end position="930"/>
    </location>
</feature>
<dbReference type="PANTHER" id="PTHR48041">
    <property type="entry name" value="ABC TRANSPORTER G FAMILY MEMBER 28"/>
    <property type="match status" value="1"/>
</dbReference>
<evidence type="ECO:0000259" key="15">
    <source>
        <dbReference type="PROSITE" id="PS50893"/>
    </source>
</evidence>
<accession>A0A3N4HRU1</accession>